<comment type="caution">
    <text evidence="2">The sequence shown here is derived from an EMBL/GenBank/DDBJ whole genome shotgun (WGS) entry which is preliminary data.</text>
</comment>
<name>A0ABS6XX65_9FLAO</name>
<organism evidence="2 3">
    <name type="scientific">Flavobacterium taihuense</name>
    <dbReference type="NCBI Taxonomy" id="2857508"/>
    <lineage>
        <taxon>Bacteria</taxon>
        <taxon>Pseudomonadati</taxon>
        <taxon>Bacteroidota</taxon>
        <taxon>Flavobacteriia</taxon>
        <taxon>Flavobacteriales</taxon>
        <taxon>Flavobacteriaceae</taxon>
        <taxon>Flavobacterium</taxon>
    </lineage>
</organism>
<sequence>MKKLIAFLILIQCNFLLSQTILTTFPLELKKSKEYKQIINAENTNTHDVFVFASDKETLTILKYNSALFLSNQYSLPRPDLTYKLLAGYSFNNEENPTLYWSSEDLKKIMAVQYDLNTKTTVASNFDIQFSKESIVTSFQENNTFYILSQKDLSPKLMLYIFKNGNKEEKTLDFTSFKFENKKTEALTLNQILEVCPIEKMETNQFNPLFKGTQKTKLYVLKNRLLITLDHNYKETQVFDIDLSTFEIQEKKFPQPATKKQTGLSNSYYHENKIYQLTTNEDELIFEIKEYQSGETIKNILVPKTDTILFKNSPLWVQMSGQKPKEIKNTAKFLQRMLFLNVGLTVYKTPKSILITLGGTNEGQSNYDLSTGINASVSGNFTDIAYELLNYTGPTTVYFESVFDKKLQHSKQEQDPLAIDFISRFREEHFEVLFPSIIRYKNYYIMGYYDTYAKQYTMRKFIDGFDRSF</sequence>
<evidence type="ECO:0000256" key="1">
    <source>
        <dbReference type="SAM" id="SignalP"/>
    </source>
</evidence>
<evidence type="ECO:0000313" key="3">
    <source>
        <dbReference type="Proteomes" id="UP000812031"/>
    </source>
</evidence>
<proteinExistence type="predicted"/>
<reference evidence="2 3" key="1">
    <citation type="submission" date="2021-07" db="EMBL/GenBank/DDBJ databases">
        <title>Flavobacterium sp. nov. isolated from sediment on the Taihu Lake.</title>
        <authorList>
            <person name="Qu J.-H."/>
        </authorList>
    </citation>
    <scope>NUCLEOTIDE SEQUENCE [LARGE SCALE GENOMIC DNA]</scope>
    <source>
        <strain evidence="2 3">NAS39</strain>
    </source>
</reference>
<feature type="signal peptide" evidence="1">
    <location>
        <begin position="1"/>
        <end position="18"/>
    </location>
</feature>
<dbReference type="RefSeq" id="WP_219317651.1">
    <property type="nucleotide sequence ID" value="NZ_JAHWYN010000009.1"/>
</dbReference>
<keyword evidence="3" id="KW-1185">Reference proteome</keyword>
<evidence type="ECO:0000313" key="2">
    <source>
        <dbReference type="EMBL" id="MBW4361164.1"/>
    </source>
</evidence>
<dbReference type="EMBL" id="JAHWYN010000009">
    <property type="protein sequence ID" value="MBW4361164.1"/>
    <property type="molecule type" value="Genomic_DNA"/>
</dbReference>
<keyword evidence="1" id="KW-0732">Signal</keyword>
<gene>
    <name evidence="2" type="ORF">KZH69_11770</name>
</gene>
<protein>
    <submittedName>
        <fullName evidence="2">Uncharacterized protein</fullName>
    </submittedName>
</protein>
<feature type="chain" id="PRO_5045403836" evidence="1">
    <location>
        <begin position="19"/>
        <end position="469"/>
    </location>
</feature>
<dbReference type="Proteomes" id="UP000812031">
    <property type="component" value="Unassembled WGS sequence"/>
</dbReference>
<accession>A0ABS6XX65</accession>